<dbReference type="SUPFAM" id="SSF47240">
    <property type="entry name" value="Ferritin-like"/>
    <property type="match status" value="1"/>
</dbReference>
<dbReference type="OMA" id="EVYMMIT"/>
<accession>K5VR91</accession>
<evidence type="ECO:0000313" key="3">
    <source>
        <dbReference type="Proteomes" id="UP000008493"/>
    </source>
</evidence>
<evidence type="ECO:0000256" key="1">
    <source>
        <dbReference type="SAM" id="SignalP"/>
    </source>
</evidence>
<dbReference type="InParanoid" id="K5VR91"/>
<proteinExistence type="predicted"/>
<evidence type="ECO:0000313" key="2">
    <source>
        <dbReference type="EMBL" id="EKM76984.1"/>
    </source>
</evidence>
<name>K5VR91_AGABU</name>
<evidence type="ECO:0008006" key="4">
    <source>
        <dbReference type="Google" id="ProtNLM"/>
    </source>
</evidence>
<keyword evidence="1" id="KW-0732">Signal</keyword>
<dbReference type="RefSeq" id="XP_007332289.1">
    <property type="nucleotide sequence ID" value="XM_007332227.1"/>
</dbReference>
<gene>
    <name evidence="2" type="ORF">AGABI1DRAFT_108391</name>
</gene>
<feature type="chain" id="PRO_5003890082" description="Ferritin-like domain-containing protein" evidence="1">
    <location>
        <begin position="23"/>
        <end position="374"/>
    </location>
</feature>
<dbReference type="eggNOG" id="ENOG502QVCK">
    <property type="taxonomic scope" value="Eukaryota"/>
</dbReference>
<dbReference type="AlphaFoldDB" id="K5VR91"/>
<dbReference type="KEGG" id="abp:AGABI1DRAFT108391"/>
<dbReference type="Proteomes" id="UP000008493">
    <property type="component" value="Unassembled WGS sequence"/>
</dbReference>
<dbReference type="GeneID" id="18822556"/>
<reference evidence="3" key="1">
    <citation type="journal article" date="2012" name="Proc. Natl. Acad. Sci. U.S.A.">
        <title>Genome sequence of the button mushroom Agaricus bisporus reveals mechanisms governing adaptation to a humic-rich ecological niche.</title>
        <authorList>
            <person name="Morin E."/>
            <person name="Kohler A."/>
            <person name="Baker A.R."/>
            <person name="Foulongne-Oriol M."/>
            <person name="Lombard V."/>
            <person name="Nagy L.G."/>
            <person name="Ohm R.A."/>
            <person name="Patyshakuliyeva A."/>
            <person name="Brun A."/>
            <person name="Aerts A.L."/>
            <person name="Bailey A.M."/>
            <person name="Billette C."/>
            <person name="Coutinho P.M."/>
            <person name="Deakin G."/>
            <person name="Doddapaneni H."/>
            <person name="Floudas D."/>
            <person name="Grimwood J."/>
            <person name="Hilden K."/>
            <person name="Kuees U."/>
            <person name="LaButti K.M."/>
            <person name="Lapidus A."/>
            <person name="Lindquist E.A."/>
            <person name="Lucas S.M."/>
            <person name="Murat C."/>
            <person name="Riley R.W."/>
            <person name="Salamov A.A."/>
            <person name="Schmutz J."/>
            <person name="Subramanian V."/>
            <person name="Woesten H.A.B."/>
            <person name="Xu J."/>
            <person name="Eastwood D.C."/>
            <person name="Foster G.D."/>
            <person name="Sonnenberg A.S."/>
            <person name="Cullen D."/>
            <person name="de Vries R.P."/>
            <person name="Lundell T."/>
            <person name="Hibbett D.S."/>
            <person name="Henrissat B."/>
            <person name="Burton K.S."/>
            <person name="Kerrigan R.W."/>
            <person name="Challen M.P."/>
            <person name="Grigoriev I.V."/>
            <person name="Martin F."/>
        </authorList>
    </citation>
    <scope>NUCLEOTIDE SEQUENCE [LARGE SCALE GENOMIC DNA]</scope>
    <source>
        <strain evidence="3">JB137-S8 / ATCC MYA-4627 / FGSC 10392</strain>
    </source>
</reference>
<feature type="signal peptide" evidence="1">
    <location>
        <begin position="1"/>
        <end position="22"/>
    </location>
</feature>
<sequence length="374" mass="39354">MKAFISTVLVSFIIPSALFVHAIPTPRGSGDRVVDRSTMTHLYEKRTADIADIDKLVIKFADVLEQLEGGFYKLALDKFNASDFEAAGFSDGDVPLQQIQIIQKDEDIHAKVLESALEAAGASPLTCQFNFDAALYDVGTMLATARVAEVIGSSAYSGSANLIQDPKVLSLAAAILAIEGSHSTVTNILSGSGTAVPSPFVVPLNASEVLALVGGFFSGPCDTGIVPNPALTITNAADLRTGAAVSLNSTAFDSSSQGNLFCQILTGNLTETIPYPLNECTIPYGVSGPTYFWVTDSSDPLPNDVIDRSTNTHVVAGPAITIIDCDPQALGIIAVEGEVPYTSTYDSYVAEASPTNYVGPYGCWFHGKSCQGTH</sequence>
<organism evidence="2 3">
    <name type="scientific">Agaricus bisporus var. burnettii (strain JB137-S8 / ATCC MYA-4627 / FGSC 10392)</name>
    <name type="common">White button mushroom</name>
    <dbReference type="NCBI Taxonomy" id="597362"/>
    <lineage>
        <taxon>Eukaryota</taxon>
        <taxon>Fungi</taxon>
        <taxon>Dikarya</taxon>
        <taxon>Basidiomycota</taxon>
        <taxon>Agaricomycotina</taxon>
        <taxon>Agaricomycetes</taxon>
        <taxon>Agaricomycetidae</taxon>
        <taxon>Agaricales</taxon>
        <taxon>Agaricineae</taxon>
        <taxon>Agaricaceae</taxon>
        <taxon>Agaricus</taxon>
    </lineage>
</organism>
<dbReference type="EMBL" id="JH971398">
    <property type="protein sequence ID" value="EKM76984.1"/>
    <property type="molecule type" value="Genomic_DNA"/>
</dbReference>
<dbReference type="HOGENOM" id="CLU_029630_1_0_1"/>
<keyword evidence="3" id="KW-1185">Reference proteome</keyword>
<dbReference type="InterPro" id="IPR009078">
    <property type="entry name" value="Ferritin-like_SF"/>
</dbReference>
<protein>
    <recommendedName>
        <fullName evidence="4">Ferritin-like domain-containing protein</fullName>
    </recommendedName>
</protein>
<dbReference type="OrthoDB" id="1001765at2759"/>
<dbReference type="Pfam" id="PF13668">
    <property type="entry name" value="Ferritin_2"/>
    <property type="match status" value="1"/>
</dbReference>